<dbReference type="Gene3D" id="3.30.60.10">
    <property type="entry name" value="Endochitinase-like"/>
    <property type="match status" value="1"/>
</dbReference>
<accession>A0A1Y2DUJ8</accession>
<name>A0A1Y2DUJ8_9FUNG</name>
<dbReference type="AlphaFoldDB" id="A0A1Y2DUJ8"/>
<sequence length="164" mass="19396">MKIYLLIFILLSIIVEMSIEEPMHKKKRYRQNHHKETKITEYLNNDNTIGEKDEEFSLVEEENDIDIMKSFKDKLNVPKRGKKYQITFLQDTNEKNQRKSLFDKYKSLISQGRCGDFDGKSIFCPNQCCSRYGYCGITKEYCNEGCQPEFGLCAEDFKEKEKLN</sequence>
<proteinExistence type="predicted"/>
<dbReference type="InterPro" id="IPR001002">
    <property type="entry name" value="Chitin-bd_1"/>
</dbReference>
<feature type="disulfide bond" evidence="2">
    <location>
        <begin position="114"/>
        <end position="129"/>
    </location>
</feature>
<keyword evidence="1 2" id="KW-0147">Chitin-binding</keyword>
<feature type="signal peptide" evidence="3">
    <location>
        <begin position="1"/>
        <end position="19"/>
    </location>
</feature>
<feature type="domain" description="Chitin-binding type-1" evidence="4">
    <location>
        <begin position="111"/>
        <end position="155"/>
    </location>
</feature>
<keyword evidence="6" id="KW-1185">Reference proteome</keyword>
<protein>
    <recommendedName>
        <fullName evidence="4">Chitin-binding type-1 domain-containing protein</fullName>
    </recommendedName>
</protein>
<keyword evidence="3" id="KW-0732">Signal</keyword>
<organism evidence="5 6">
    <name type="scientific">Neocallimastix californiae</name>
    <dbReference type="NCBI Taxonomy" id="1754190"/>
    <lineage>
        <taxon>Eukaryota</taxon>
        <taxon>Fungi</taxon>
        <taxon>Fungi incertae sedis</taxon>
        <taxon>Chytridiomycota</taxon>
        <taxon>Chytridiomycota incertae sedis</taxon>
        <taxon>Neocallimastigomycetes</taxon>
        <taxon>Neocallimastigales</taxon>
        <taxon>Neocallimastigaceae</taxon>
        <taxon>Neocallimastix</taxon>
    </lineage>
</organism>
<dbReference type="STRING" id="1754190.A0A1Y2DUJ8"/>
<evidence type="ECO:0000259" key="4">
    <source>
        <dbReference type="PROSITE" id="PS50941"/>
    </source>
</evidence>
<keyword evidence="2" id="KW-1015">Disulfide bond</keyword>
<comment type="caution">
    <text evidence="5">The sequence shown here is derived from an EMBL/GenBank/DDBJ whole genome shotgun (WGS) entry which is preliminary data.</text>
</comment>
<dbReference type="SUPFAM" id="SSF57016">
    <property type="entry name" value="Plant lectins/antimicrobial peptides"/>
    <property type="match status" value="1"/>
</dbReference>
<dbReference type="InterPro" id="IPR036861">
    <property type="entry name" value="Endochitinase-like_sf"/>
</dbReference>
<dbReference type="CDD" id="cd11618">
    <property type="entry name" value="ChtBD1_1"/>
    <property type="match status" value="1"/>
</dbReference>
<comment type="caution">
    <text evidence="2">Lacks conserved residue(s) required for the propagation of feature annotation.</text>
</comment>
<feature type="disulfide bond" evidence="2">
    <location>
        <begin position="128"/>
        <end position="142"/>
    </location>
</feature>
<feature type="chain" id="PRO_5012011098" description="Chitin-binding type-1 domain-containing protein" evidence="3">
    <location>
        <begin position="20"/>
        <end position="164"/>
    </location>
</feature>
<evidence type="ECO:0000256" key="1">
    <source>
        <dbReference type="ARBA" id="ARBA00022669"/>
    </source>
</evidence>
<evidence type="ECO:0000256" key="2">
    <source>
        <dbReference type="PROSITE-ProRule" id="PRU00261"/>
    </source>
</evidence>
<evidence type="ECO:0000313" key="5">
    <source>
        <dbReference type="EMBL" id="ORY62814.1"/>
    </source>
</evidence>
<evidence type="ECO:0000256" key="3">
    <source>
        <dbReference type="SAM" id="SignalP"/>
    </source>
</evidence>
<dbReference type="EMBL" id="MCOG01000057">
    <property type="protein sequence ID" value="ORY62814.1"/>
    <property type="molecule type" value="Genomic_DNA"/>
</dbReference>
<evidence type="ECO:0000313" key="6">
    <source>
        <dbReference type="Proteomes" id="UP000193920"/>
    </source>
</evidence>
<dbReference type="SMART" id="SM00270">
    <property type="entry name" value="ChtBD1"/>
    <property type="match status" value="1"/>
</dbReference>
<dbReference type="Pfam" id="PF00187">
    <property type="entry name" value="Chitin_bind_1"/>
    <property type="match status" value="1"/>
</dbReference>
<dbReference type="PROSITE" id="PS50941">
    <property type="entry name" value="CHIT_BIND_I_2"/>
    <property type="match status" value="1"/>
</dbReference>
<reference evidence="5 6" key="1">
    <citation type="submission" date="2016-08" db="EMBL/GenBank/DDBJ databases">
        <title>A Parts List for Fungal Cellulosomes Revealed by Comparative Genomics.</title>
        <authorList>
            <consortium name="DOE Joint Genome Institute"/>
            <person name="Haitjema C.H."/>
            <person name="Gilmore S.P."/>
            <person name="Henske J.K."/>
            <person name="Solomon K.V."/>
            <person name="De Groot R."/>
            <person name="Kuo A."/>
            <person name="Mondo S.J."/>
            <person name="Salamov A.A."/>
            <person name="Labutti K."/>
            <person name="Zhao Z."/>
            <person name="Chiniquy J."/>
            <person name="Barry K."/>
            <person name="Brewer H.M."/>
            <person name="Purvine S.O."/>
            <person name="Wright A.T."/>
            <person name="Boxma B."/>
            <person name="Van Alen T."/>
            <person name="Hackstein J.H."/>
            <person name="Baker S.E."/>
            <person name="Grigoriev I.V."/>
            <person name="O'Malley M.A."/>
        </authorList>
    </citation>
    <scope>NUCLEOTIDE SEQUENCE [LARGE SCALE GENOMIC DNA]</scope>
    <source>
        <strain evidence="5 6">G1</strain>
    </source>
</reference>
<gene>
    <name evidence="5" type="ORF">LY90DRAFT_668351</name>
</gene>
<dbReference type="OrthoDB" id="2125469at2759"/>
<dbReference type="GO" id="GO:0008061">
    <property type="term" value="F:chitin binding"/>
    <property type="evidence" value="ECO:0007669"/>
    <property type="project" value="UniProtKB-UniRule"/>
</dbReference>
<dbReference type="Proteomes" id="UP000193920">
    <property type="component" value="Unassembled WGS sequence"/>
</dbReference>